<protein>
    <submittedName>
        <fullName evidence="2">Uncharacterized protein</fullName>
    </submittedName>
</protein>
<proteinExistence type="predicted"/>
<sequence length="61" mass="6509">MSSLHRFDLGNPPRGPALVSKPRDPCFSTLLSGDGVKKDKAASAASRRGGHTQNLPPLERI</sequence>
<accession>A0ABQ9TJI7</accession>
<evidence type="ECO:0000256" key="1">
    <source>
        <dbReference type="SAM" id="MobiDB-lite"/>
    </source>
</evidence>
<feature type="region of interest" description="Disordered" evidence="1">
    <location>
        <begin position="1"/>
        <end position="61"/>
    </location>
</feature>
<dbReference type="Proteomes" id="UP001266305">
    <property type="component" value="Unassembled WGS sequence"/>
</dbReference>
<organism evidence="2 3">
    <name type="scientific">Saguinus oedipus</name>
    <name type="common">Cotton-top tamarin</name>
    <name type="synonym">Oedipomidas oedipus</name>
    <dbReference type="NCBI Taxonomy" id="9490"/>
    <lineage>
        <taxon>Eukaryota</taxon>
        <taxon>Metazoa</taxon>
        <taxon>Chordata</taxon>
        <taxon>Craniata</taxon>
        <taxon>Vertebrata</taxon>
        <taxon>Euteleostomi</taxon>
        <taxon>Mammalia</taxon>
        <taxon>Eutheria</taxon>
        <taxon>Euarchontoglires</taxon>
        <taxon>Primates</taxon>
        <taxon>Haplorrhini</taxon>
        <taxon>Platyrrhini</taxon>
        <taxon>Cebidae</taxon>
        <taxon>Callitrichinae</taxon>
        <taxon>Saguinus</taxon>
    </lineage>
</organism>
<dbReference type="EMBL" id="JASSZA010000021">
    <property type="protein sequence ID" value="KAK2084901.1"/>
    <property type="molecule type" value="Genomic_DNA"/>
</dbReference>
<comment type="caution">
    <text evidence="2">The sequence shown here is derived from an EMBL/GenBank/DDBJ whole genome shotgun (WGS) entry which is preliminary data.</text>
</comment>
<feature type="non-terminal residue" evidence="2">
    <location>
        <position position="61"/>
    </location>
</feature>
<gene>
    <name evidence="2" type="ORF">P7K49_036201</name>
</gene>
<name>A0ABQ9TJI7_SAGOE</name>
<evidence type="ECO:0000313" key="3">
    <source>
        <dbReference type="Proteomes" id="UP001266305"/>
    </source>
</evidence>
<reference evidence="2 3" key="1">
    <citation type="submission" date="2023-05" db="EMBL/GenBank/DDBJ databases">
        <title>B98-5 Cell Line De Novo Hybrid Assembly: An Optical Mapping Approach.</title>
        <authorList>
            <person name="Kananen K."/>
            <person name="Auerbach J.A."/>
            <person name="Kautto E."/>
            <person name="Blachly J.S."/>
        </authorList>
    </citation>
    <scope>NUCLEOTIDE SEQUENCE [LARGE SCALE GENOMIC DNA]</scope>
    <source>
        <strain evidence="2">B95-8</strain>
        <tissue evidence="2">Cell line</tissue>
    </source>
</reference>
<evidence type="ECO:0000313" key="2">
    <source>
        <dbReference type="EMBL" id="KAK2084901.1"/>
    </source>
</evidence>
<keyword evidence="3" id="KW-1185">Reference proteome</keyword>